<dbReference type="HOGENOM" id="CLU_3286760_0_0_9"/>
<evidence type="ECO:0000313" key="1">
    <source>
        <dbReference type="EMBL" id="ABB14575.1"/>
    </source>
</evidence>
<name>Q3AEP4_CARHZ</name>
<sequence length="40" mass="4414">MGRLLPGDFRQSHDRRASTLPGSLGALSLATRPVHRIFLI</sequence>
<dbReference type="KEGG" id="chy:CHY_0532"/>
<keyword evidence="2" id="KW-1185">Reference proteome</keyword>
<accession>Q3AEP4</accession>
<proteinExistence type="predicted"/>
<organism evidence="1 2">
    <name type="scientific">Carboxydothermus hydrogenoformans (strain ATCC BAA-161 / DSM 6008 / Z-2901)</name>
    <dbReference type="NCBI Taxonomy" id="246194"/>
    <lineage>
        <taxon>Bacteria</taxon>
        <taxon>Bacillati</taxon>
        <taxon>Bacillota</taxon>
        <taxon>Clostridia</taxon>
        <taxon>Thermoanaerobacterales</taxon>
        <taxon>Thermoanaerobacteraceae</taxon>
        <taxon>Carboxydothermus</taxon>
    </lineage>
</organism>
<dbReference type="InParanoid" id="Q3AEP4"/>
<gene>
    <name evidence="1" type="ordered locus">CHY_0532</name>
</gene>
<dbReference type="AlphaFoldDB" id="Q3AEP4"/>
<dbReference type="Proteomes" id="UP000002706">
    <property type="component" value="Chromosome"/>
</dbReference>
<evidence type="ECO:0000313" key="2">
    <source>
        <dbReference type="Proteomes" id="UP000002706"/>
    </source>
</evidence>
<dbReference type="EMBL" id="CP000141">
    <property type="protein sequence ID" value="ABB14575.1"/>
    <property type="molecule type" value="Genomic_DNA"/>
</dbReference>
<protein>
    <submittedName>
        <fullName evidence="1">Uncharacterized protein</fullName>
    </submittedName>
</protein>
<reference evidence="1 2" key="1">
    <citation type="journal article" date="2005" name="PLoS Genet.">
        <title>Life in hot carbon monoxide: the complete genome sequence of Carboxydothermus hydrogenoformans Z-2901.</title>
        <authorList>
            <person name="Wu M."/>
            <person name="Ren Q."/>
            <person name="Durkin A.S."/>
            <person name="Daugherty S.C."/>
            <person name="Brinkac L.M."/>
            <person name="Dodson R.J."/>
            <person name="Madupu R."/>
            <person name="Sullivan S.A."/>
            <person name="Kolonay J.F."/>
            <person name="Haft D.H."/>
            <person name="Nelson W.C."/>
            <person name="Tallon L.J."/>
            <person name="Jones K.M."/>
            <person name="Ulrich L.E."/>
            <person name="Gonzalez J.M."/>
            <person name="Zhulin I.B."/>
            <person name="Robb F.T."/>
            <person name="Eisen J.A."/>
        </authorList>
    </citation>
    <scope>NUCLEOTIDE SEQUENCE [LARGE SCALE GENOMIC DNA]</scope>
    <source>
        <strain evidence="2">ATCC BAA-161 / DSM 6008 / Z-2901</strain>
    </source>
</reference>